<reference evidence="2" key="2">
    <citation type="journal article" date="2015" name="J. Proteomics">
        <title>Sexual differences in the sialomes of the zebra tick, Rhipicephalus pulchellus.</title>
        <authorList>
            <person name="Tan A.W."/>
            <person name="Francischetti I.M."/>
            <person name="Slovak M."/>
            <person name="Kini R.M."/>
            <person name="Ribeiro J.M."/>
        </authorList>
    </citation>
    <scope>NUCLEOTIDE SEQUENCE</scope>
    <source>
        <tissue evidence="2">Salivary gland</tissue>
    </source>
</reference>
<protein>
    <submittedName>
        <fullName evidence="2">Uncharacterized protein</fullName>
    </submittedName>
</protein>
<name>L7LVK5_RHIPC</name>
<feature type="transmembrane region" description="Helical" evidence="1">
    <location>
        <begin position="140"/>
        <end position="163"/>
    </location>
</feature>
<dbReference type="AlphaFoldDB" id="L7LVK5"/>
<evidence type="ECO:0000313" key="2">
    <source>
        <dbReference type="EMBL" id="JAA56086.1"/>
    </source>
</evidence>
<dbReference type="EMBL" id="GACK01008948">
    <property type="protein sequence ID" value="JAA56086.1"/>
    <property type="molecule type" value="mRNA"/>
</dbReference>
<evidence type="ECO:0000256" key="1">
    <source>
        <dbReference type="SAM" id="Phobius"/>
    </source>
</evidence>
<keyword evidence="1" id="KW-0472">Membrane</keyword>
<keyword evidence="1" id="KW-0812">Transmembrane</keyword>
<feature type="transmembrane region" description="Helical" evidence="1">
    <location>
        <begin position="60"/>
        <end position="85"/>
    </location>
</feature>
<feature type="transmembrane region" description="Helical" evidence="1">
    <location>
        <begin position="106"/>
        <end position="128"/>
    </location>
</feature>
<sequence>MCWLFVHGVRLVYSEFFGYHNKGLETTKPKRGKILAIAKQLRTSGTKPEGLAKLGDVTCFSLFFLSFFLSFFCLFSFSIFLNLFCLSVHSPLSLCISLCSAPSLPLSLDLSLFLTSISPYFVLSLPLFHNHSVFLFRSLFSVSFCMFIPLSFYLFLSFVLLFLSPSFLRHFIAIFWVFY</sequence>
<proteinExistence type="evidence at transcript level"/>
<organism evidence="2">
    <name type="scientific">Rhipicephalus pulchellus</name>
    <name type="common">Yellow backed tick</name>
    <name type="synonym">Dermacentor pulchellus</name>
    <dbReference type="NCBI Taxonomy" id="72859"/>
    <lineage>
        <taxon>Eukaryota</taxon>
        <taxon>Metazoa</taxon>
        <taxon>Ecdysozoa</taxon>
        <taxon>Arthropoda</taxon>
        <taxon>Chelicerata</taxon>
        <taxon>Arachnida</taxon>
        <taxon>Acari</taxon>
        <taxon>Parasitiformes</taxon>
        <taxon>Ixodida</taxon>
        <taxon>Ixodoidea</taxon>
        <taxon>Ixodidae</taxon>
        <taxon>Rhipicephalinae</taxon>
        <taxon>Rhipicephalus</taxon>
        <taxon>Rhipicephalus</taxon>
    </lineage>
</organism>
<reference evidence="2" key="1">
    <citation type="submission" date="2012-11" db="EMBL/GenBank/DDBJ databases">
        <authorList>
            <person name="Lucero-Rivera Y.E."/>
            <person name="Tovar-Ramirez D."/>
        </authorList>
    </citation>
    <scope>NUCLEOTIDE SEQUENCE</scope>
    <source>
        <tissue evidence="2">Salivary gland</tissue>
    </source>
</reference>
<accession>L7LVK5</accession>
<keyword evidence="1" id="KW-1133">Transmembrane helix</keyword>